<dbReference type="InterPro" id="IPR012906">
    <property type="entry name" value="PaaX-like_N"/>
</dbReference>
<comment type="caution">
    <text evidence="5">The sequence shown here is derived from an EMBL/GenBank/DDBJ whole genome shotgun (WGS) entry which is preliminary data.</text>
</comment>
<dbReference type="Proteomes" id="UP001206639">
    <property type="component" value="Unassembled WGS sequence"/>
</dbReference>
<proteinExistence type="predicted"/>
<feature type="domain" description="Transcriptional repressor PaaX-like N-terminal" evidence="2">
    <location>
        <begin position="10"/>
        <end position="70"/>
    </location>
</feature>
<evidence type="ECO:0000313" key="6">
    <source>
        <dbReference type="Proteomes" id="UP001206639"/>
    </source>
</evidence>
<dbReference type="InterPro" id="IPR048846">
    <property type="entry name" value="PaaX-like_central"/>
</dbReference>
<dbReference type="InterPro" id="IPR036388">
    <property type="entry name" value="WH-like_DNA-bd_sf"/>
</dbReference>
<sequence length="244" mass="26825">MPNTLSRLTARSVVLSVLLGAHPAWATASELIRLTADFDIREPTVRVALTRMVSAGDLVRSRDGYRLSDRLLARQKRQDAAINPGVRPWDGTWTTLVITSVGVDARSRAALRSTLQDNRFGELREGVWLRPDNLDTELPADVANRVRVLHARDGNSAELAAELWDLQAWARAGHTLLGEMASAADVPGRFVTAAGMVRHLLTDPVLPAELLPADWPGDMLRGAYTDFAAELSSRRETDRLMEAT</sequence>
<name>A0ABT2M7K1_9MYCO</name>
<dbReference type="Pfam" id="PF20803">
    <property type="entry name" value="PaaX_M"/>
    <property type="match status" value="1"/>
</dbReference>
<dbReference type="Gene3D" id="1.10.10.10">
    <property type="entry name" value="Winged helix-like DNA-binding domain superfamily/Winged helix DNA-binding domain"/>
    <property type="match status" value="1"/>
</dbReference>
<feature type="signal peptide" evidence="1">
    <location>
        <begin position="1"/>
        <end position="26"/>
    </location>
</feature>
<feature type="domain" description="Transcriptional repressor PaaX-like central Cas2-like" evidence="4">
    <location>
        <begin position="87"/>
        <end position="139"/>
    </location>
</feature>
<evidence type="ECO:0000313" key="5">
    <source>
        <dbReference type="EMBL" id="MCT7658238.1"/>
    </source>
</evidence>
<feature type="domain" description="Transcriptional repressor PaaX-like C-terminal" evidence="3">
    <location>
        <begin position="198"/>
        <end position="233"/>
    </location>
</feature>
<dbReference type="PANTHER" id="PTHR30319:SF1">
    <property type="entry name" value="TRANSCRIPTIONAL REPRESSOR PAAX"/>
    <property type="match status" value="1"/>
</dbReference>
<dbReference type="Gene3D" id="1.20.58.1460">
    <property type="match status" value="1"/>
</dbReference>
<keyword evidence="6" id="KW-1185">Reference proteome</keyword>
<reference evidence="6" key="1">
    <citation type="submission" date="2023-07" db="EMBL/GenBank/DDBJ databases">
        <authorList>
            <person name="Deng Y."/>
            <person name="Zhang Y.-Q."/>
        </authorList>
    </citation>
    <scope>NUCLEOTIDE SEQUENCE [LARGE SCALE GENOMIC DNA]</scope>
    <source>
        <strain evidence="6">CPCC 205710</strain>
    </source>
</reference>
<dbReference type="Pfam" id="PF08223">
    <property type="entry name" value="PaaX_C"/>
    <property type="match status" value="1"/>
</dbReference>
<dbReference type="PANTHER" id="PTHR30319">
    <property type="entry name" value="PHENYLACETIC ACID REGULATOR-RELATED TRANSCRIPTIONAL REPRESSOR"/>
    <property type="match status" value="1"/>
</dbReference>
<evidence type="ECO:0000259" key="3">
    <source>
        <dbReference type="Pfam" id="PF08223"/>
    </source>
</evidence>
<evidence type="ECO:0000256" key="1">
    <source>
        <dbReference type="SAM" id="SignalP"/>
    </source>
</evidence>
<gene>
    <name evidence="5" type="ORF">N4S67_07360</name>
</gene>
<accession>A0ABT2M7K1</accession>
<dbReference type="RefSeq" id="WP_260992303.1">
    <property type="nucleotide sequence ID" value="NZ_JAODWD010000002.1"/>
</dbReference>
<dbReference type="EMBL" id="JAODWD010000002">
    <property type="protein sequence ID" value="MCT7658238.1"/>
    <property type="molecule type" value="Genomic_DNA"/>
</dbReference>
<keyword evidence="1" id="KW-0732">Signal</keyword>
<feature type="chain" id="PRO_5047451005" evidence="1">
    <location>
        <begin position="27"/>
        <end position="244"/>
    </location>
</feature>
<dbReference type="InterPro" id="IPR013225">
    <property type="entry name" value="PaaX_C"/>
</dbReference>
<protein>
    <submittedName>
        <fullName evidence="5">PaaX domain-containing protein, C- domain protein</fullName>
    </submittedName>
</protein>
<evidence type="ECO:0000259" key="4">
    <source>
        <dbReference type="Pfam" id="PF20803"/>
    </source>
</evidence>
<evidence type="ECO:0000259" key="2">
    <source>
        <dbReference type="Pfam" id="PF07848"/>
    </source>
</evidence>
<dbReference type="Gene3D" id="3.30.70.2650">
    <property type="match status" value="1"/>
</dbReference>
<dbReference type="Pfam" id="PF07848">
    <property type="entry name" value="PaaX"/>
    <property type="match status" value="1"/>
</dbReference>
<organism evidence="5 6">
    <name type="scientific">Mycobacterium deserti</name>
    <dbReference type="NCBI Taxonomy" id="2978347"/>
    <lineage>
        <taxon>Bacteria</taxon>
        <taxon>Bacillati</taxon>
        <taxon>Actinomycetota</taxon>
        <taxon>Actinomycetes</taxon>
        <taxon>Mycobacteriales</taxon>
        <taxon>Mycobacteriaceae</taxon>
        <taxon>Mycobacterium</taxon>
    </lineage>
</organism>